<sequence length="508" mass="54957">MSRVSALARLEAMDSMRAVAITKFQHRRLSPRPLVVVPLTMAGEAGAPLAAIVGDAKHAPTLLVVGQPRDRVQRFVFAADLGRKIMGHINFCRIDRHDSRTRSGETRTFYTDAPQILVPNRGGIKFLADLGRACRFRDTTGDYPVPDGVPELGRWLTFLADSAEQAGTSMLMSVTDLLTEHWATGQSSFEDQNLAALMAWIAPPPGTSVEQALLDAENPTVCPPAGPATDPYFDNTHLAPAIKDLDTARAAGDTVALAAAQTELRELINEQIKPTWRMMWEAIALLRGLPEAPRASKRFAGDCARFTSFSDAQDSGTALPQPTRDGAVAAARRLARLERALADYQTDAALDDPFVLADLRSIGEAFAGEVIDTEPDRVVRSDKGRRVLRPLVTIRTLDPTRLADGTELISPHMPAGHKATIVSTELDSSASVVTIEVIAGMGTAKTPKPEAIPELGRSVAYLPNPGWRPDPVFPDWADLPWTHTNADLSDSDGVVPDDATAEEWGDDD</sequence>
<dbReference type="OrthoDB" id="140186at2"/>
<gene>
    <name evidence="2" type="ORF">DFR74_115129</name>
</gene>
<feature type="region of interest" description="Disordered" evidence="1">
    <location>
        <begin position="481"/>
        <end position="508"/>
    </location>
</feature>
<protein>
    <submittedName>
        <fullName evidence="2">Uncharacterized protein</fullName>
    </submittedName>
</protein>
<evidence type="ECO:0000256" key="1">
    <source>
        <dbReference type="SAM" id="MobiDB-lite"/>
    </source>
</evidence>
<proteinExistence type="predicted"/>
<dbReference type="RefSeq" id="WP_067509180.1">
    <property type="nucleotide sequence ID" value="NZ_CP107943.1"/>
</dbReference>
<organism evidence="2 3">
    <name type="scientific">Nocardia puris</name>
    <dbReference type="NCBI Taxonomy" id="208602"/>
    <lineage>
        <taxon>Bacteria</taxon>
        <taxon>Bacillati</taxon>
        <taxon>Actinomycetota</taxon>
        <taxon>Actinomycetes</taxon>
        <taxon>Mycobacteriales</taxon>
        <taxon>Nocardiaceae</taxon>
        <taxon>Nocardia</taxon>
    </lineage>
</organism>
<evidence type="ECO:0000313" key="2">
    <source>
        <dbReference type="EMBL" id="RBO85281.1"/>
    </source>
</evidence>
<dbReference type="EMBL" id="QNRE01000015">
    <property type="protein sequence ID" value="RBO85281.1"/>
    <property type="molecule type" value="Genomic_DNA"/>
</dbReference>
<feature type="compositionally biased region" description="Acidic residues" evidence="1">
    <location>
        <begin position="499"/>
        <end position="508"/>
    </location>
</feature>
<reference evidence="2 3" key="1">
    <citation type="submission" date="2018-06" db="EMBL/GenBank/DDBJ databases">
        <title>Genomic Encyclopedia of Type Strains, Phase IV (KMG-IV): sequencing the most valuable type-strain genomes for metagenomic binning, comparative biology and taxonomic classification.</title>
        <authorList>
            <person name="Goeker M."/>
        </authorList>
    </citation>
    <scope>NUCLEOTIDE SEQUENCE [LARGE SCALE GENOMIC DNA]</scope>
    <source>
        <strain evidence="2 3">DSM 44599</strain>
    </source>
</reference>
<name>A0A366D5G7_9NOCA</name>
<dbReference type="AlphaFoldDB" id="A0A366D5G7"/>
<dbReference type="STRING" id="1210090.GCA_001613185_03067"/>
<evidence type="ECO:0000313" key="3">
    <source>
        <dbReference type="Proteomes" id="UP000252586"/>
    </source>
</evidence>
<dbReference type="Proteomes" id="UP000252586">
    <property type="component" value="Unassembled WGS sequence"/>
</dbReference>
<keyword evidence="3" id="KW-1185">Reference proteome</keyword>
<accession>A0A366D5G7</accession>
<comment type="caution">
    <text evidence="2">The sequence shown here is derived from an EMBL/GenBank/DDBJ whole genome shotgun (WGS) entry which is preliminary data.</text>
</comment>